<keyword evidence="7 8" id="KW-0472">Membrane</keyword>
<feature type="transmembrane region" description="Helical" evidence="8">
    <location>
        <begin position="209"/>
        <end position="229"/>
    </location>
</feature>
<dbReference type="SUPFAM" id="SSF52540">
    <property type="entry name" value="P-loop containing nucleoside triphosphate hydrolases"/>
    <property type="match status" value="1"/>
</dbReference>
<dbReference type="InterPro" id="IPR036640">
    <property type="entry name" value="ABC1_TM_sf"/>
</dbReference>
<protein>
    <submittedName>
        <fullName evidence="12">Type I secretion system permease/ATPase</fullName>
    </submittedName>
</protein>
<dbReference type="CDD" id="cd18588">
    <property type="entry name" value="ABC_6TM_CyaB_HlyB_like"/>
    <property type="match status" value="1"/>
</dbReference>
<dbReference type="PROSITE" id="PS50929">
    <property type="entry name" value="ABC_TM1F"/>
    <property type="match status" value="1"/>
</dbReference>
<feature type="domain" description="ABC transmembrane type-1" evidence="10">
    <location>
        <begin position="175"/>
        <end position="454"/>
    </location>
</feature>
<dbReference type="EMBL" id="WWCT01000031">
    <property type="protein sequence ID" value="MYN30111.1"/>
    <property type="molecule type" value="Genomic_DNA"/>
</dbReference>
<dbReference type="PROSITE" id="PS50893">
    <property type="entry name" value="ABC_TRANSPORTER_2"/>
    <property type="match status" value="1"/>
</dbReference>
<evidence type="ECO:0000259" key="10">
    <source>
        <dbReference type="PROSITE" id="PS50929"/>
    </source>
</evidence>
<dbReference type="RefSeq" id="WP_161057823.1">
    <property type="nucleotide sequence ID" value="NZ_WWCT01000031.1"/>
</dbReference>
<dbReference type="NCBIfam" id="TIGR01846">
    <property type="entry name" value="type_I_sec_HlyB"/>
    <property type="match status" value="1"/>
</dbReference>
<name>A0ABW9W800_9BURK</name>
<dbReference type="Proteomes" id="UP000642144">
    <property type="component" value="Unassembled WGS sequence"/>
</dbReference>
<keyword evidence="6 8" id="KW-1133">Transmembrane helix</keyword>
<dbReference type="Gene3D" id="3.90.70.10">
    <property type="entry name" value="Cysteine proteinases"/>
    <property type="match status" value="1"/>
</dbReference>
<dbReference type="InterPro" id="IPR011527">
    <property type="entry name" value="ABC1_TM_dom"/>
</dbReference>
<dbReference type="SUPFAM" id="SSF90123">
    <property type="entry name" value="ABC transporter transmembrane region"/>
    <property type="match status" value="1"/>
</dbReference>
<dbReference type="InterPro" id="IPR010132">
    <property type="entry name" value="ATPase_T1SS_HlyB"/>
</dbReference>
<dbReference type="InterPro" id="IPR027417">
    <property type="entry name" value="P-loop_NTPase"/>
</dbReference>
<keyword evidence="13" id="KW-1185">Reference proteome</keyword>
<dbReference type="Pfam" id="PF00664">
    <property type="entry name" value="ABC_membrane"/>
    <property type="match status" value="1"/>
</dbReference>
<evidence type="ECO:0000313" key="12">
    <source>
        <dbReference type="EMBL" id="MYN30111.1"/>
    </source>
</evidence>
<dbReference type="InterPro" id="IPR017871">
    <property type="entry name" value="ABC_transporter-like_CS"/>
</dbReference>
<feature type="domain" description="ABC transporter" evidence="9">
    <location>
        <begin position="488"/>
        <end position="723"/>
    </location>
</feature>
<feature type="transmembrane region" description="Helical" evidence="8">
    <location>
        <begin position="171"/>
        <end position="197"/>
    </location>
</feature>
<evidence type="ECO:0000256" key="8">
    <source>
        <dbReference type="SAM" id="Phobius"/>
    </source>
</evidence>
<evidence type="ECO:0000259" key="9">
    <source>
        <dbReference type="PROSITE" id="PS50893"/>
    </source>
</evidence>
<dbReference type="InterPro" id="IPR039421">
    <property type="entry name" value="Type_1_exporter"/>
</dbReference>
<evidence type="ECO:0000256" key="4">
    <source>
        <dbReference type="ARBA" id="ARBA00022741"/>
    </source>
</evidence>
<evidence type="ECO:0000313" key="13">
    <source>
        <dbReference type="Proteomes" id="UP000642144"/>
    </source>
</evidence>
<reference evidence="12 13" key="1">
    <citation type="submission" date="2019-12" db="EMBL/GenBank/DDBJ databases">
        <title>Novel species isolated from a subtropical stream in China.</title>
        <authorList>
            <person name="Lu H."/>
        </authorList>
    </citation>
    <scope>NUCLEOTIDE SEQUENCE [LARGE SCALE GENOMIC DNA]</scope>
    <source>
        <strain evidence="12 13">CY42W</strain>
    </source>
</reference>
<dbReference type="PANTHER" id="PTHR24221">
    <property type="entry name" value="ATP-BINDING CASSETTE SUB-FAMILY B"/>
    <property type="match status" value="1"/>
</dbReference>
<feature type="transmembrane region" description="Helical" evidence="8">
    <location>
        <begin position="311"/>
        <end position="329"/>
    </location>
</feature>
<gene>
    <name evidence="12" type="ORF">GTP69_27245</name>
</gene>
<dbReference type="PROSITE" id="PS00211">
    <property type="entry name" value="ABC_TRANSPORTER_1"/>
    <property type="match status" value="1"/>
</dbReference>
<dbReference type="Pfam" id="PF03412">
    <property type="entry name" value="Peptidase_C39"/>
    <property type="match status" value="1"/>
</dbReference>
<dbReference type="SMART" id="SM00382">
    <property type="entry name" value="AAA"/>
    <property type="match status" value="1"/>
</dbReference>
<keyword evidence="3 8" id="KW-0812">Transmembrane</keyword>
<keyword evidence="5" id="KW-0067">ATP-binding</keyword>
<organism evidence="12 13">
    <name type="scientific">Duganella levis</name>
    <dbReference type="NCBI Taxonomy" id="2692169"/>
    <lineage>
        <taxon>Bacteria</taxon>
        <taxon>Pseudomonadati</taxon>
        <taxon>Pseudomonadota</taxon>
        <taxon>Betaproteobacteria</taxon>
        <taxon>Burkholderiales</taxon>
        <taxon>Oxalobacteraceae</taxon>
        <taxon>Telluria group</taxon>
        <taxon>Duganella</taxon>
    </lineage>
</organism>
<dbReference type="Gene3D" id="3.40.50.300">
    <property type="entry name" value="P-loop containing nucleotide triphosphate hydrolases"/>
    <property type="match status" value="1"/>
</dbReference>
<dbReference type="InterPro" id="IPR003593">
    <property type="entry name" value="AAA+_ATPase"/>
</dbReference>
<dbReference type="PANTHER" id="PTHR24221:SF647">
    <property type="entry name" value="BLL6336 PROTEIN"/>
    <property type="match status" value="1"/>
</dbReference>
<feature type="transmembrane region" description="Helical" evidence="8">
    <location>
        <begin position="282"/>
        <end position="305"/>
    </location>
</feature>
<proteinExistence type="predicted"/>
<dbReference type="Gene3D" id="1.20.1560.10">
    <property type="entry name" value="ABC transporter type 1, transmembrane domain"/>
    <property type="match status" value="1"/>
</dbReference>
<comment type="caution">
    <text evidence="12">The sequence shown here is derived from an EMBL/GenBank/DDBJ whole genome shotgun (WGS) entry which is preliminary data.</text>
</comment>
<evidence type="ECO:0000256" key="6">
    <source>
        <dbReference type="ARBA" id="ARBA00022989"/>
    </source>
</evidence>
<evidence type="ECO:0000256" key="2">
    <source>
        <dbReference type="ARBA" id="ARBA00022475"/>
    </source>
</evidence>
<evidence type="ECO:0000256" key="7">
    <source>
        <dbReference type="ARBA" id="ARBA00023136"/>
    </source>
</evidence>
<evidence type="ECO:0000259" key="11">
    <source>
        <dbReference type="PROSITE" id="PS50990"/>
    </source>
</evidence>
<keyword evidence="2" id="KW-1003">Cell membrane</keyword>
<dbReference type="PROSITE" id="PS50990">
    <property type="entry name" value="PEPTIDASE_C39"/>
    <property type="match status" value="1"/>
</dbReference>
<accession>A0ABW9W800</accession>
<feature type="domain" description="Peptidase C39" evidence="11">
    <location>
        <begin position="20"/>
        <end position="143"/>
    </location>
</feature>
<comment type="subcellular location">
    <subcellularLocation>
        <location evidence="1">Cell membrane</location>
        <topology evidence="1">Multi-pass membrane protein</topology>
    </subcellularLocation>
</comment>
<keyword evidence="4" id="KW-0547">Nucleotide-binding</keyword>
<sequence>MNAFFPSENKNVDSDRKSENANNQFNFGAIECLCFAAAFHDIRADPKKLKRSVGAMPSSLGNYEIALAAKELKIKAKESRFSWTRLKKAPLPAIAQFRDGTYFVIVQHFMSQIAIHDPRSPETPKILDQATLEANWTGNVILLKCHGSEVDTNRKFDIGWFREPIFQHKRIFVEIIIAALFVQIFSFATPLLTQVIFDKVVVHQNISTLHVLGLGMAVIIIFESILSYLQGYFTAHTGTRIDVLLGSKVFAHLLGLPLKYFERRRVGDTVANIREMDSIRQFLTGASAGVVVDTFFIGIFLLVLFSYSAELTIVVMCTLPFFIALTVLARPKMERTIKKLHDCSAQNQSFLVEIVTGIQTVKSLAIEPILSSRWSKMLAKHASASFSSSNTNAILVSIGQLIQRFATLAILWKGASLVIANELSVGELIAFQMLAARVIQPIIRLVQVWQELNNVKISVEKLGDIMNGRTETAKSVTASSSDSIFGKIEFSNVVFRYSPKGAPALNRLTFSVLPGQTVGIVGRSGCGKSTLSKLMQQLYRPETGEILVDGNDLSSRDPAWLRSQIGVVLQDNHLFSGSISENITIQKPFATAEEVIRAAKLAGAHDFISTMPGGYDTQTGERGIALSGGQRQRIAIARALITDPRVLIFDEATSALDSESESLIQKNLSEICNGRTVFIIAHRLSTIRNADVIFVLDKGSIVESGNHLELIALKGHYYNLFFQQDLLNDFTVFPVSCAA</sequence>
<dbReference type="InterPro" id="IPR005074">
    <property type="entry name" value="Peptidase_C39"/>
</dbReference>
<evidence type="ECO:0000256" key="3">
    <source>
        <dbReference type="ARBA" id="ARBA00022692"/>
    </source>
</evidence>
<dbReference type="Pfam" id="PF00005">
    <property type="entry name" value="ABC_tran"/>
    <property type="match status" value="1"/>
</dbReference>
<dbReference type="InterPro" id="IPR003439">
    <property type="entry name" value="ABC_transporter-like_ATP-bd"/>
</dbReference>
<evidence type="ECO:0000256" key="1">
    <source>
        <dbReference type="ARBA" id="ARBA00004651"/>
    </source>
</evidence>
<evidence type="ECO:0000256" key="5">
    <source>
        <dbReference type="ARBA" id="ARBA00022840"/>
    </source>
</evidence>